<evidence type="ECO:0000259" key="9">
    <source>
        <dbReference type="PROSITE" id="PS50011"/>
    </source>
</evidence>
<keyword evidence="4" id="KW-0805">Transcription regulation</keyword>
<dbReference type="InterPro" id="IPR036879">
    <property type="entry name" value="TF_MADSbox_sf"/>
</dbReference>
<evidence type="ECO:0000313" key="12">
    <source>
        <dbReference type="Proteomes" id="UP000245207"/>
    </source>
</evidence>
<dbReference type="CDD" id="cd00266">
    <property type="entry name" value="MADS_SRF_like"/>
    <property type="match status" value="1"/>
</dbReference>
<evidence type="ECO:0000256" key="8">
    <source>
        <dbReference type="SAM" id="MobiDB-lite"/>
    </source>
</evidence>
<dbReference type="InterPro" id="IPR033897">
    <property type="entry name" value="SRF-like_MADS-box"/>
</dbReference>
<dbReference type="GO" id="GO:0005634">
    <property type="term" value="C:nucleus"/>
    <property type="evidence" value="ECO:0007669"/>
    <property type="project" value="UniProtKB-SubCell"/>
</dbReference>
<dbReference type="GO" id="GO:0046983">
    <property type="term" value="F:protein dimerization activity"/>
    <property type="evidence" value="ECO:0007669"/>
    <property type="project" value="InterPro"/>
</dbReference>
<dbReference type="FunFam" id="3.40.1810.10:FF:000018">
    <property type="entry name" value="agamous-like MADS-box protein AGL80"/>
    <property type="match status" value="1"/>
</dbReference>
<dbReference type="CDD" id="cd07840">
    <property type="entry name" value="STKc_CDK9_like"/>
    <property type="match status" value="1"/>
</dbReference>
<dbReference type="OrthoDB" id="779403at2759"/>
<dbReference type="GO" id="GO:0005524">
    <property type="term" value="F:ATP binding"/>
    <property type="evidence" value="ECO:0007669"/>
    <property type="project" value="UniProtKB-KW"/>
</dbReference>
<evidence type="ECO:0000256" key="5">
    <source>
        <dbReference type="ARBA" id="ARBA00023125"/>
    </source>
</evidence>
<dbReference type="SUPFAM" id="SSF55455">
    <property type="entry name" value="SRF-like"/>
    <property type="match status" value="1"/>
</dbReference>
<dbReference type="PANTHER" id="PTHR24056">
    <property type="entry name" value="CELL DIVISION PROTEIN KINASE"/>
    <property type="match status" value="1"/>
</dbReference>
<feature type="domain" description="Protein kinase" evidence="9">
    <location>
        <begin position="25"/>
        <end position="399"/>
    </location>
</feature>
<keyword evidence="11" id="KW-0418">Kinase</keyword>
<dbReference type="GO" id="GO:0032968">
    <property type="term" value="P:positive regulation of transcription elongation by RNA polymerase II"/>
    <property type="evidence" value="ECO:0007669"/>
    <property type="project" value="TreeGrafter"/>
</dbReference>
<dbReference type="SUPFAM" id="SSF56112">
    <property type="entry name" value="Protein kinase-like (PK-like)"/>
    <property type="match status" value="2"/>
</dbReference>
<evidence type="ECO:0000259" key="10">
    <source>
        <dbReference type="PROSITE" id="PS50066"/>
    </source>
</evidence>
<keyword evidence="11" id="KW-0808">Transferase</keyword>
<dbReference type="STRING" id="35608.A0A2U1N7N3"/>
<protein>
    <submittedName>
        <fullName evidence="11">Protein kinase, ATP binding site-containing protein</fullName>
    </submittedName>
</protein>
<reference evidence="11 12" key="1">
    <citation type="journal article" date="2018" name="Mol. Plant">
        <title>The genome of Artemisia annua provides insight into the evolution of Asteraceae family and artemisinin biosynthesis.</title>
        <authorList>
            <person name="Shen Q."/>
            <person name="Zhang L."/>
            <person name="Liao Z."/>
            <person name="Wang S."/>
            <person name="Yan T."/>
            <person name="Shi P."/>
            <person name="Liu M."/>
            <person name="Fu X."/>
            <person name="Pan Q."/>
            <person name="Wang Y."/>
            <person name="Lv Z."/>
            <person name="Lu X."/>
            <person name="Zhang F."/>
            <person name="Jiang W."/>
            <person name="Ma Y."/>
            <person name="Chen M."/>
            <person name="Hao X."/>
            <person name="Li L."/>
            <person name="Tang Y."/>
            <person name="Lv G."/>
            <person name="Zhou Y."/>
            <person name="Sun X."/>
            <person name="Brodelius P.E."/>
            <person name="Rose J.K.C."/>
            <person name="Tang K."/>
        </authorList>
    </citation>
    <scope>NUCLEOTIDE SEQUENCE [LARGE SCALE GENOMIC DNA]</scope>
    <source>
        <strain evidence="12">cv. Huhao1</strain>
        <tissue evidence="11">Leaf</tissue>
    </source>
</reference>
<feature type="compositionally biased region" description="Low complexity" evidence="8">
    <location>
        <begin position="768"/>
        <end position="781"/>
    </location>
</feature>
<comment type="subcellular location">
    <subcellularLocation>
        <location evidence="1">Nucleus</location>
    </subcellularLocation>
</comment>
<keyword evidence="5" id="KW-0238">DNA-binding</keyword>
<dbReference type="Pfam" id="PF00069">
    <property type="entry name" value="Pkinase"/>
    <property type="match status" value="2"/>
</dbReference>
<proteinExistence type="predicted"/>
<feature type="compositionally biased region" description="Pro residues" evidence="8">
    <location>
        <begin position="808"/>
        <end position="822"/>
    </location>
</feature>
<feature type="domain" description="MADS-box" evidence="10">
    <location>
        <begin position="412"/>
        <end position="460"/>
    </location>
</feature>
<evidence type="ECO:0000256" key="1">
    <source>
        <dbReference type="ARBA" id="ARBA00004123"/>
    </source>
</evidence>
<dbReference type="InterPro" id="IPR002100">
    <property type="entry name" value="TF_MADSbox"/>
</dbReference>
<accession>A0A2U1N7N3</accession>
<dbReference type="GO" id="GO:0000307">
    <property type="term" value="C:cyclin-dependent protein kinase holoenzyme complex"/>
    <property type="evidence" value="ECO:0007669"/>
    <property type="project" value="TreeGrafter"/>
</dbReference>
<dbReference type="PRINTS" id="PR00404">
    <property type="entry name" value="MADSDOMAIN"/>
</dbReference>
<evidence type="ECO:0000256" key="7">
    <source>
        <dbReference type="ARBA" id="ARBA00023242"/>
    </source>
</evidence>
<dbReference type="GO" id="GO:0008353">
    <property type="term" value="F:RNA polymerase II CTD heptapeptide repeat kinase activity"/>
    <property type="evidence" value="ECO:0007669"/>
    <property type="project" value="TreeGrafter"/>
</dbReference>
<feature type="compositionally biased region" description="Polar residues" evidence="8">
    <location>
        <begin position="588"/>
        <end position="601"/>
    </location>
</feature>
<dbReference type="AlphaFoldDB" id="A0A2U1N7N3"/>
<gene>
    <name evidence="11" type="ORF">CTI12_AA113070</name>
</gene>
<evidence type="ECO:0000256" key="4">
    <source>
        <dbReference type="ARBA" id="ARBA00023015"/>
    </source>
</evidence>
<keyword evidence="6" id="KW-0804">Transcription</keyword>
<keyword evidence="12" id="KW-1185">Reference proteome</keyword>
<dbReference type="Gene3D" id="3.40.1810.10">
    <property type="entry name" value="Transcription factor, MADS-box"/>
    <property type="match status" value="1"/>
</dbReference>
<feature type="region of interest" description="Disordered" evidence="8">
    <location>
        <begin position="304"/>
        <end position="342"/>
    </location>
</feature>
<sequence length="898" mass="100309">MAGASYGQLNLDESPSWGSRSVDCFEKLEQIGEGTYGVCYIWIDELFVYLGLREIKTGEIVALKKIRMDNEKEGFPITAIREIKILKKLQHDNVIKLKEIVTSTGFGFCCLVLSFVLYQQSNTISHGLCISLEITGGHRYKGSIYMVFEYMDHDLTGLADRPGMQFTIPQIKCYMKQLLTGLHYCHVNQVLHRDIKGHCTISSSLIGSFVLFIHCLYVLKLFFSGSNLLIDNEGNLKLADFGLARTYSSDHKGNLTNRVITLWYRPPELLLGATKYGPTVDMWSVGCIFAELLFGKPILTGKNEDRSGRDRFGPKTENIQTKPRNPTETDSSRTEPSKPSNFGSVFGFGFPETRFQDVSVSGRDGSVLARCSPLYQTDNRVTINAQLQLRNPHIKLPYFCQFFASLGVSVTMTRKKVKLAFITNDSARKATFKKRKKGLMKKVNELSTLCGIDACAIIYSPYEAQPEVWPNSIGVQRVIAQFKRMPEMEQSKKMVNQESFIRQRITKANEQLKKQIKENQEKEMTEVMYQCLTGKGSIANLTLPDLNDLGGLVDQTLKDICRRIESLNKGVPGSAVTALLPSQPPRPQTTVAGNSSTTTNEMVKKGAVRHPSEKRLMVDNASSLDMMQKTQWFADWINNPSEHTIDLGPGVELLRACIEQYIAVKSPEETLYTVCLFYLNLFDRHALELLEKMLTLDPLQRISAKDALDADYFWADPFPCDPKSLPKYESSHEFQTKNKRKQQRENEEKAKKQKTQHPQQHARLPPVQHSGQGQSQHWGGHNNYPMGNTGQAPLAAGGPSHHQYGKPRGPPGGPNRYPPGGNPNPSGYYQDRSTGQGGAGFNSGPYPPHARGPSASGPRGSSAGYGPGPQNYPQQYGAGGRGPNVPGNRNQQYNWPQQ</sequence>
<dbReference type="EMBL" id="PKPP01003428">
    <property type="protein sequence ID" value="PWA69492.1"/>
    <property type="molecule type" value="Genomic_DNA"/>
</dbReference>
<evidence type="ECO:0000256" key="6">
    <source>
        <dbReference type="ARBA" id="ARBA00023163"/>
    </source>
</evidence>
<organism evidence="11 12">
    <name type="scientific">Artemisia annua</name>
    <name type="common">Sweet wormwood</name>
    <dbReference type="NCBI Taxonomy" id="35608"/>
    <lineage>
        <taxon>Eukaryota</taxon>
        <taxon>Viridiplantae</taxon>
        <taxon>Streptophyta</taxon>
        <taxon>Embryophyta</taxon>
        <taxon>Tracheophyta</taxon>
        <taxon>Spermatophyta</taxon>
        <taxon>Magnoliopsida</taxon>
        <taxon>eudicotyledons</taxon>
        <taxon>Gunneridae</taxon>
        <taxon>Pentapetalae</taxon>
        <taxon>asterids</taxon>
        <taxon>campanulids</taxon>
        <taxon>Asterales</taxon>
        <taxon>Asteraceae</taxon>
        <taxon>Asteroideae</taxon>
        <taxon>Anthemideae</taxon>
        <taxon>Artemisiinae</taxon>
        <taxon>Artemisia</taxon>
    </lineage>
</organism>
<feature type="compositionally biased region" description="Basic and acidic residues" evidence="8">
    <location>
        <begin position="325"/>
        <end position="336"/>
    </location>
</feature>
<feature type="compositionally biased region" description="Basic and acidic residues" evidence="8">
    <location>
        <begin position="304"/>
        <end position="314"/>
    </location>
</feature>
<dbReference type="Proteomes" id="UP000245207">
    <property type="component" value="Unassembled WGS sequence"/>
</dbReference>
<dbReference type="SMART" id="SM00432">
    <property type="entry name" value="MADS"/>
    <property type="match status" value="1"/>
</dbReference>
<dbReference type="InterPro" id="IPR000719">
    <property type="entry name" value="Prot_kinase_dom"/>
</dbReference>
<evidence type="ECO:0000256" key="2">
    <source>
        <dbReference type="ARBA" id="ARBA00022741"/>
    </source>
</evidence>
<name>A0A2U1N7N3_ARTAN</name>
<feature type="region of interest" description="Disordered" evidence="8">
    <location>
        <begin position="725"/>
        <end position="898"/>
    </location>
</feature>
<feature type="region of interest" description="Disordered" evidence="8">
    <location>
        <begin position="577"/>
        <end position="611"/>
    </location>
</feature>
<dbReference type="GO" id="GO:0000981">
    <property type="term" value="F:DNA-binding transcription factor activity, RNA polymerase II-specific"/>
    <property type="evidence" value="ECO:0007669"/>
    <property type="project" value="InterPro"/>
</dbReference>
<feature type="compositionally biased region" description="Low complexity" evidence="8">
    <location>
        <begin position="851"/>
        <end position="864"/>
    </location>
</feature>
<keyword evidence="7" id="KW-0539">Nucleus</keyword>
<dbReference type="InterPro" id="IPR011009">
    <property type="entry name" value="Kinase-like_dom_sf"/>
</dbReference>
<keyword evidence="2" id="KW-0547">Nucleotide-binding</keyword>
<keyword evidence="3" id="KW-0067">ATP-binding</keyword>
<feature type="compositionally biased region" description="Basic and acidic residues" evidence="8">
    <location>
        <begin position="725"/>
        <end position="736"/>
    </location>
</feature>
<dbReference type="GO" id="GO:0000987">
    <property type="term" value="F:cis-regulatory region sequence-specific DNA binding"/>
    <property type="evidence" value="ECO:0007669"/>
    <property type="project" value="InterPro"/>
</dbReference>
<evidence type="ECO:0000313" key="11">
    <source>
        <dbReference type="EMBL" id="PWA69492.1"/>
    </source>
</evidence>
<dbReference type="PROSITE" id="PS50066">
    <property type="entry name" value="MADS_BOX_2"/>
    <property type="match status" value="1"/>
</dbReference>
<comment type="caution">
    <text evidence="11">The sequence shown here is derived from an EMBL/GenBank/DDBJ whole genome shotgun (WGS) entry which is preliminary data.</text>
</comment>
<dbReference type="Pfam" id="PF00319">
    <property type="entry name" value="SRF-TF"/>
    <property type="match status" value="1"/>
</dbReference>
<evidence type="ECO:0000256" key="3">
    <source>
        <dbReference type="ARBA" id="ARBA00022840"/>
    </source>
</evidence>
<dbReference type="PANTHER" id="PTHR24056:SF560">
    <property type="entry name" value="CYCLIN-DEPENDENT KINASE C-3"/>
    <property type="match status" value="1"/>
</dbReference>
<dbReference type="PROSITE" id="PS50011">
    <property type="entry name" value="PROTEIN_KINASE_DOM"/>
    <property type="match status" value="1"/>
</dbReference>
<dbReference type="Gene3D" id="1.10.510.10">
    <property type="entry name" value="Transferase(Phosphotransferase) domain 1"/>
    <property type="match status" value="3"/>
</dbReference>
<dbReference type="Gene3D" id="3.30.200.20">
    <property type="entry name" value="Phosphorylase Kinase, domain 1"/>
    <property type="match status" value="2"/>
</dbReference>
<dbReference type="InterPro" id="IPR050108">
    <property type="entry name" value="CDK"/>
</dbReference>